<sequence length="435" mass="47141">MEAHTAQNKRRRKQSSPVQTVERLRRRLELAHYRVHNGFDKMTFPQVQVMFQRSEDIRKSFRKHYLNPDTLSAEVRRRSRQRTVSDMRGELDRLESSKLAHNALHPDDDWDSVLTHNGSNHLKSPGSTNLDRHSSHVHASSSSISSISLPTSTTTSQQATPTLSGVPLSDDTVEDTKPDNGNPNNVAVSSNTASAINNTTTALRTDDIAPAAETMNHPTNPNPIIPIKPTNIATSFASSQVWKLPGPKLESPQKLLPGVLLGQPPAPPPPLLHPFGFNGPFNPRAYPPPQSNGHPYMHNSNHHDDVSELMNTYIRGEQLEPSAMDYAINNNSNSNNAMQMNGGPKPNNLRPGAANNTLPINPFGGLPAVTNQADLAAAFSYFLSSGYLPSQFVNTSSNSNSNAAAAPVVVVNDGGSSNNVVVESKSNASQAETTA</sequence>
<dbReference type="AlphaFoldDB" id="A0A507C2R7"/>
<feature type="compositionally biased region" description="Polar residues" evidence="1">
    <location>
        <begin position="114"/>
        <end position="129"/>
    </location>
</feature>
<dbReference type="RefSeq" id="XP_031023146.1">
    <property type="nucleotide sequence ID" value="XM_031170896.1"/>
</dbReference>
<feature type="compositionally biased region" description="Low complexity" evidence="1">
    <location>
        <begin position="184"/>
        <end position="193"/>
    </location>
</feature>
<evidence type="ECO:0000313" key="2">
    <source>
        <dbReference type="EMBL" id="TPX31803.1"/>
    </source>
</evidence>
<name>A0A507C2R7_9FUNG</name>
<feature type="region of interest" description="Disordered" evidence="1">
    <location>
        <begin position="110"/>
        <end position="193"/>
    </location>
</feature>
<protein>
    <submittedName>
        <fullName evidence="2">Uncharacterized protein</fullName>
    </submittedName>
</protein>
<gene>
    <name evidence="2" type="ORF">SmJEL517_g04968</name>
</gene>
<dbReference type="OrthoDB" id="10669631at2759"/>
<proteinExistence type="predicted"/>
<dbReference type="EMBL" id="QEAO01000039">
    <property type="protein sequence ID" value="TPX31803.1"/>
    <property type="molecule type" value="Genomic_DNA"/>
</dbReference>
<accession>A0A507C2R7</accession>
<feature type="region of interest" description="Disordered" evidence="1">
    <location>
        <begin position="1"/>
        <end position="20"/>
    </location>
</feature>
<organism evidence="2 3">
    <name type="scientific">Synchytrium microbalum</name>
    <dbReference type="NCBI Taxonomy" id="1806994"/>
    <lineage>
        <taxon>Eukaryota</taxon>
        <taxon>Fungi</taxon>
        <taxon>Fungi incertae sedis</taxon>
        <taxon>Chytridiomycota</taxon>
        <taxon>Chytridiomycota incertae sedis</taxon>
        <taxon>Chytridiomycetes</taxon>
        <taxon>Synchytriales</taxon>
        <taxon>Synchytriaceae</taxon>
        <taxon>Synchytrium</taxon>
    </lineage>
</organism>
<evidence type="ECO:0000313" key="3">
    <source>
        <dbReference type="Proteomes" id="UP000319731"/>
    </source>
</evidence>
<dbReference type="Proteomes" id="UP000319731">
    <property type="component" value="Unassembled WGS sequence"/>
</dbReference>
<reference evidence="2 3" key="1">
    <citation type="journal article" date="2019" name="Sci. Rep.">
        <title>Comparative genomics of chytrid fungi reveal insights into the obligate biotrophic and pathogenic lifestyle of Synchytrium endobioticum.</title>
        <authorList>
            <person name="van de Vossenberg B.T.L.H."/>
            <person name="Warris S."/>
            <person name="Nguyen H.D.T."/>
            <person name="van Gent-Pelzer M.P.E."/>
            <person name="Joly D.L."/>
            <person name="van de Geest H.C."/>
            <person name="Bonants P.J.M."/>
            <person name="Smith D.S."/>
            <person name="Levesque C.A."/>
            <person name="van der Lee T.A.J."/>
        </authorList>
    </citation>
    <scope>NUCLEOTIDE SEQUENCE [LARGE SCALE GENOMIC DNA]</scope>
    <source>
        <strain evidence="2 3">JEL517</strain>
    </source>
</reference>
<dbReference type="GeneID" id="42006193"/>
<comment type="caution">
    <text evidence="2">The sequence shown here is derived from an EMBL/GenBank/DDBJ whole genome shotgun (WGS) entry which is preliminary data.</text>
</comment>
<feature type="compositionally biased region" description="Low complexity" evidence="1">
    <location>
        <begin position="137"/>
        <end position="164"/>
    </location>
</feature>
<evidence type="ECO:0000256" key="1">
    <source>
        <dbReference type="SAM" id="MobiDB-lite"/>
    </source>
</evidence>
<keyword evidence="3" id="KW-1185">Reference proteome</keyword>
<feature type="region of interest" description="Disordered" evidence="1">
    <location>
        <begin position="72"/>
        <end position="91"/>
    </location>
</feature>